<feature type="chain" id="PRO_5040790974" description="PEP-CTERM sorting domain-containing protein" evidence="1">
    <location>
        <begin position="24"/>
        <end position="227"/>
    </location>
</feature>
<accession>A0A9X2FAQ4</accession>
<gene>
    <name evidence="2" type="ORF">NG895_14180</name>
</gene>
<dbReference type="Proteomes" id="UP001155241">
    <property type="component" value="Unassembled WGS sequence"/>
</dbReference>
<feature type="signal peptide" evidence="1">
    <location>
        <begin position="1"/>
        <end position="23"/>
    </location>
</feature>
<sequence>MSHAAMKWILVFALSLASSTVSAGSIRYELPALLGQHTYTVEPAGTFVSEHVYTPYNSYQVDQARLVVEGHVSAGLAHGDGIWRENTSFELLPSVGVFTSFENQINILDEPTPEDFRIETVWEDPFWPEVTPLPNPGGDPPQSFSVYLRVGPVFGTAYPPLLDPPDGFVLSTSGIVIDTPIVAHIDTAYIVLSGASIVPEPSGIALASVLAVLAWGLGPIRQAAKRE</sequence>
<keyword evidence="1" id="KW-0732">Signal</keyword>
<reference evidence="2" key="1">
    <citation type="submission" date="2022-06" db="EMBL/GenBank/DDBJ databases">
        <title>Aeoliella straminimaris, a novel planctomycete from sediments.</title>
        <authorList>
            <person name="Vitorino I.R."/>
            <person name="Lage O.M."/>
        </authorList>
    </citation>
    <scope>NUCLEOTIDE SEQUENCE</scope>
    <source>
        <strain evidence="2">ICT_H6.2</strain>
    </source>
</reference>
<name>A0A9X2FAQ4_9BACT</name>
<dbReference type="AlphaFoldDB" id="A0A9X2FAQ4"/>
<evidence type="ECO:0000313" key="3">
    <source>
        <dbReference type="Proteomes" id="UP001155241"/>
    </source>
</evidence>
<proteinExistence type="predicted"/>
<evidence type="ECO:0000313" key="2">
    <source>
        <dbReference type="EMBL" id="MCO6045054.1"/>
    </source>
</evidence>
<organism evidence="2 3">
    <name type="scientific">Aeoliella straminimaris</name>
    <dbReference type="NCBI Taxonomy" id="2954799"/>
    <lineage>
        <taxon>Bacteria</taxon>
        <taxon>Pseudomonadati</taxon>
        <taxon>Planctomycetota</taxon>
        <taxon>Planctomycetia</taxon>
        <taxon>Pirellulales</taxon>
        <taxon>Lacipirellulaceae</taxon>
        <taxon>Aeoliella</taxon>
    </lineage>
</organism>
<keyword evidence="3" id="KW-1185">Reference proteome</keyword>
<protein>
    <recommendedName>
        <fullName evidence="4">PEP-CTERM sorting domain-containing protein</fullName>
    </recommendedName>
</protein>
<dbReference type="RefSeq" id="WP_252853167.1">
    <property type="nucleotide sequence ID" value="NZ_JAMXLR010000051.1"/>
</dbReference>
<comment type="caution">
    <text evidence="2">The sequence shown here is derived from an EMBL/GenBank/DDBJ whole genome shotgun (WGS) entry which is preliminary data.</text>
</comment>
<evidence type="ECO:0008006" key="4">
    <source>
        <dbReference type="Google" id="ProtNLM"/>
    </source>
</evidence>
<evidence type="ECO:0000256" key="1">
    <source>
        <dbReference type="SAM" id="SignalP"/>
    </source>
</evidence>
<dbReference type="EMBL" id="JAMXLR010000051">
    <property type="protein sequence ID" value="MCO6045054.1"/>
    <property type="molecule type" value="Genomic_DNA"/>
</dbReference>